<dbReference type="SUPFAM" id="SSF52218">
    <property type="entry name" value="Flavoproteins"/>
    <property type="match status" value="1"/>
</dbReference>
<dbReference type="Pfam" id="PF03358">
    <property type="entry name" value="FMN_red"/>
    <property type="match status" value="1"/>
</dbReference>
<evidence type="ECO:0000256" key="1">
    <source>
        <dbReference type="ARBA" id="ARBA00009428"/>
    </source>
</evidence>
<sequence length="181" mass="19218">MRIVTISGSLRKESSNTRLLQAAEALVPEGMELVSFEGIGDLPHFNPDLDGDAPPASVAVWRKTLQAADGVMICTPEYANGVPGVLKNALDWLVSSGELMNKPTAAISASPLATGGKVAHASLMLTLGMLTAHLFEGGQLSIPLVSKKINDRGEWTDAEAAEEIRRLLVRMSDAVLKRGSE</sequence>
<dbReference type="GO" id="GO:0016491">
    <property type="term" value="F:oxidoreductase activity"/>
    <property type="evidence" value="ECO:0007669"/>
    <property type="project" value="UniProtKB-KW"/>
</dbReference>
<dbReference type="Proteomes" id="UP001597180">
    <property type="component" value="Unassembled WGS sequence"/>
</dbReference>
<organism evidence="3 4">
    <name type="scientific">Paenibacillus vulneris</name>
    <dbReference type="NCBI Taxonomy" id="1133364"/>
    <lineage>
        <taxon>Bacteria</taxon>
        <taxon>Bacillati</taxon>
        <taxon>Bacillota</taxon>
        <taxon>Bacilli</taxon>
        <taxon>Bacillales</taxon>
        <taxon>Paenibacillaceae</taxon>
        <taxon>Paenibacillus</taxon>
    </lineage>
</organism>
<dbReference type="EC" id="1.-.-.-" evidence="3"/>
<dbReference type="PANTHER" id="PTHR30543">
    <property type="entry name" value="CHROMATE REDUCTASE"/>
    <property type="match status" value="1"/>
</dbReference>
<proteinExistence type="inferred from homology"/>
<reference evidence="4" key="1">
    <citation type="journal article" date="2019" name="Int. J. Syst. Evol. Microbiol.">
        <title>The Global Catalogue of Microorganisms (GCM) 10K type strain sequencing project: providing services to taxonomists for standard genome sequencing and annotation.</title>
        <authorList>
            <consortium name="The Broad Institute Genomics Platform"/>
            <consortium name="The Broad Institute Genome Sequencing Center for Infectious Disease"/>
            <person name="Wu L."/>
            <person name="Ma J."/>
        </authorList>
    </citation>
    <scope>NUCLEOTIDE SEQUENCE [LARGE SCALE GENOMIC DNA]</scope>
    <source>
        <strain evidence="4">CCUG 53270</strain>
    </source>
</reference>
<dbReference type="RefSeq" id="WP_345586410.1">
    <property type="nucleotide sequence ID" value="NZ_BAABJG010000004.1"/>
</dbReference>
<dbReference type="InterPro" id="IPR029039">
    <property type="entry name" value="Flavoprotein-like_sf"/>
</dbReference>
<evidence type="ECO:0000313" key="4">
    <source>
        <dbReference type="Proteomes" id="UP001597180"/>
    </source>
</evidence>
<comment type="similarity">
    <text evidence="1">Belongs to the azoreductase type 2 family.</text>
</comment>
<dbReference type="EMBL" id="JBHTLU010000045">
    <property type="protein sequence ID" value="MFD1224494.1"/>
    <property type="molecule type" value="Genomic_DNA"/>
</dbReference>
<gene>
    <name evidence="3" type="ORF">ACFQ4B_30740</name>
</gene>
<evidence type="ECO:0000259" key="2">
    <source>
        <dbReference type="Pfam" id="PF03358"/>
    </source>
</evidence>
<dbReference type="InterPro" id="IPR050712">
    <property type="entry name" value="NAD(P)H-dep_reductase"/>
</dbReference>
<dbReference type="Gene3D" id="3.40.50.360">
    <property type="match status" value="1"/>
</dbReference>
<evidence type="ECO:0000313" key="3">
    <source>
        <dbReference type="EMBL" id="MFD1224494.1"/>
    </source>
</evidence>
<dbReference type="InterPro" id="IPR005025">
    <property type="entry name" value="FMN_Rdtase-like_dom"/>
</dbReference>
<comment type="caution">
    <text evidence="3">The sequence shown here is derived from an EMBL/GenBank/DDBJ whole genome shotgun (WGS) entry which is preliminary data.</text>
</comment>
<dbReference type="PANTHER" id="PTHR30543:SF21">
    <property type="entry name" value="NAD(P)H-DEPENDENT FMN REDUCTASE LOT6"/>
    <property type="match status" value="1"/>
</dbReference>
<accession>A0ABW3UY61</accession>
<keyword evidence="3" id="KW-0560">Oxidoreductase</keyword>
<feature type="domain" description="NADPH-dependent FMN reductase-like" evidence="2">
    <location>
        <begin position="1"/>
        <end position="143"/>
    </location>
</feature>
<protein>
    <submittedName>
        <fullName evidence="3">NADPH-dependent FMN reductase</fullName>
        <ecNumber evidence="3">1.-.-.-</ecNumber>
    </submittedName>
</protein>
<name>A0ABW3UY61_9BACL</name>
<keyword evidence="4" id="KW-1185">Reference proteome</keyword>